<gene>
    <name evidence="1" type="ORF">C440_01933</name>
</gene>
<keyword evidence="2" id="KW-1185">Reference proteome</keyword>
<protein>
    <submittedName>
        <fullName evidence="1">Uncharacterized protein</fullName>
    </submittedName>
</protein>
<dbReference type="PATRIC" id="fig|662479.7.peg.399"/>
<proteinExistence type="predicted"/>
<dbReference type="STRING" id="662479.C440_01933"/>
<dbReference type="RefSeq" id="WP_008317743.1">
    <property type="nucleotide sequence ID" value="NZ_AOLN01000004.1"/>
</dbReference>
<evidence type="ECO:0000313" key="1">
    <source>
        <dbReference type="EMBL" id="ELZ97968.1"/>
    </source>
</evidence>
<name>M0IQ64_9EURY</name>
<sequence>MRRTRRDALAGLGTVCLAGLAGCSGVLGPNESGESDDSFDLDASTVRETVALGTPTVNKRVPARISQAFLDELEARVRELLDSAPESASTVEIPNEAVRNTYTERRADALRSLEWAAEAETPFETMRSLTGACQDAAAALATYEAAVGTRTADDVLSERKPTSDALHSFWLGHRYFGDDPSQTLVVHASVENFVAKSANRLDSMDETRRFESGAPAVGELAGDLESARVALENARHITDSYWSMLSDPTDFTDVFEQTASSLVSFVTDQGDGVPTSVAAILDEFDRDLERTPAESLFSETFGGIFAPIDDASEELRNGRPASALLAVHETERNYRAFEAATAAVQDGRLGAVESAAEVRDAKLDALEAIESARSADVHPSLTRRVLSTIDYPVSDGDNSFERALDDDPRYLANDAMGQYRFAAYVARESPDVSAWLVGAVEAARGESDS</sequence>
<dbReference type="EMBL" id="AOLN01000004">
    <property type="protein sequence ID" value="ELZ97968.1"/>
    <property type="molecule type" value="Genomic_DNA"/>
</dbReference>
<dbReference type="PROSITE" id="PS51257">
    <property type="entry name" value="PROKAR_LIPOPROTEIN"/>
    <property type="match status" value="1"/>
</dbReference>
<accession>M0IQ64</accession>
<comment type="caution">
    <text evidence="1">The sequence shown here is derived from an EMBL/GenBank/DDBJ whole genome shotgun (WGS) entry which is preliminary data.</text>
</comment>
<evidence type="ECO:0000313" key="2">
    <source>
        <dbReference type="Proteomes" id="UP000011550"/>
    </source>
</evidence>
<dbReference type="OrthoDB" id="350675at2157"/>
<dbReference type="AlphaFoldDB" id="M0IQ64"/>
<dbReference type="Proteomes" id="UP000011550">
    <property type="component" value="Unassembled WGS sequence"/>
</dbReference>
<organism evidence="1 2">
    <name type="scientific">Haloferax mucosum ATCC BAA-1512</name>
    <dbReference type="NCBI Taxonomy" id="662479"/>
    <lineage>
        <taxon>Archaea</taxon>
        <taxon>Methanobacteriati</taxon>
        <taxon>Methanobacteriota</taxon>
        <taxon>Stenosarchaea group</taxon>
        <taxon>Halobacteria</taxon>
        <taxon>Halobacteriales</taxon>
        <taxon>Haloferacaceae</taxon>
        <taxon>Haloferax</taxon>
    </lineage>
</organism>
<reference evidence="1 2" key="1">
    <citation type="journal article" date="2014" name="PLoS Genet.">
        <title>Phylogenetically driven sequencing of extremely halophilic archaea reveals strategies for static and dynamic osmo-response.</title>
        <authorList>
            <person name="Becker E.A."/>
            <person name="Seitzer P.M."/>
            <person name="Tritt A."/>
            <person name="Larsen D."/>
            <person name="Krusor M."/>
            <person name="Yao A.I."/>
            <person name="Wu D."/>
            <person name="Madern D."/>
            <person name="Eisen J.A."/>
            <person name="Darling A.E."/>
            <person name="Facciotti M.T."/>
        </authorList>
    </citation>
    <scope>NUCLEOTIDE SEQUENCE [LARGE SCALE GENOMIC DNA]</scope>
    <source>
        <strain evidence="1 2">ATCC BAA-1512</strain>
    </source>
</reference>